<organism evidence="2 4">
    <name type="scientific">Campylobacter hyointestinalis subsp. hyointestinalis</name>
    <dbReference type="NCBI Taxonomy" id="91352"/>
    <lineage>
        <taxon>Bacteria</taxon>
        <taxon>Pseudomonadati</taxon>
        <taxon>Campylobacterota</taxon>
        <taxon>Epsilonproteobacteria</taxon>
        <taxon>Campylobacterales</taxon>
        <taxon>Campylobacteraceae</taxon>
        <taxon>Campylobacter</taxon>
    </lineage>
</organism>
<dbReference type="EMBL" id="NIQP01000014">
    <property type="protein sequence ID" value="PPB70051.1"/>
    <property type="molecule type" value="Genomic_DNA"/>
</dbReference>
<protein>
    <submittedName>
        <fullName evidence="2">Uncharacterized protein</fullName>
    </submittedName>
</protein>
<dbReference type="RefSeq" id="WP_059426745.1">
    <property type="nucleotide sequence ID" value="NZ_FAVC01000001.1"/>
</dbReference>
<accession>A0A855N3H9</accession>
<evidence type="ECO:0000313" key="2">
    <source>
        <dbReference type="EMBL" id="PPB70051.1"/>
    </source>
</evidence>
<dbReference type="AlphaFoldDB" id="A0A855N3H9"/>
<reference evidence="1 3" key="1">
    <citation type="submission" date="2015-11" db="EMBL/GenBank/DDBJ databases">
        <authorList>
            <consortium name="Pathogen Informatics"/>
        </authorList>
    </citation>
    <scope>NUCLEOTIDE SEQUENCE [LARGE SCALE GENOMIC DNA]</scope>
    <source>
        <strain evidence="1 3">007A-0283</strain>
    </source>
</reference>
<name>A0A855N3H9_CAMHY</name>
<dbReference type="Proteomes" id="UP000052245">
    <property type="component" value="Unassembled WGS sequence"/>
</dbReference>
<reference evidence="2 4" key="2">
    <citation type="submission" date="2017-06" db="EMBL/GenBank/DDBJ databases">
        <title>Updating the genomic taxonomy and epidemiology of Campylobacter hyointestinalis; discovery in New Zealand farmed ruminants.</title>
        <authorList>
            <person name="Wilkinson D.A."/>
            <person name="Fayaz A."/>
            <person name="Biggs P.J."/>
            <person name="Midwinter A.C."/>
        </authorList>
    </citation>
    <scope>NUCLEOTIDE SEQUENCE [LARGE SCALE GENOMIC DNA]</scope>
    <source>
        <strain evidence="2 4">S1614a</strain>
    </source>
</reference>
<dbReference type="EMBL" id="FAVC01000001">
    <property type="protein sequence ID" value="CUU74884.1"/>
    <property type="molecule type" value="Genomic_DNA"/>
</dbReference>
<evidence type="ECO:0000313" key="1">
    <source>
        <dbReference type="EMBL" id="CUU74884.1"/>
    </source>
</evidence>
<proteinExistence type="predicted"/>
<dbReference type="Proteomes" id="UP000239685">
    <property type="component" value="Unassembled WGS sequence"/>
</dbReference>
<evidence type="ECO:0000313" key="4">
    <source>
        <dbReference type="Proteomes" id="UP000239685"/>
    </source>
</evidence>
<comment type="caution">
    <text evidence="2">The sequence shown here is derived from an EMBL/GenBank/DDBJ whole genome shotgun (WGS) entry which is preliminary data.</text>
</comment>
<sequence length="72" mass="8182">MVTLAITGEMTPQMIKVLKEQINKLSPMLQIETIKGVNIPTSETMQALNSKETFGVFKNFSDYEKMVNDEQK</sequence>
<gene>
    <name evidence="2" type="ORF">CDQ78_09255</name>
    <name evidence="1" type="ORF">ERS739223_00496</name>
</gene>
<evidence type="ECO:0000313" key="3">
    <source>
        <dbReference type="Proteomes" id="UP000052245"/>
    </source>
</evidence>